<evidence type="ECO:0000256" key="4">
    <source>
        <dbReference type="ARBA" id="ARBA00023136"/>
    </source>
</evidence>
<dbReference type="GO" id="GO:0016874">
    <property type="term" value="F:ligase activity"/>
    <property type="evidence" value="ECO:0007669"/>
    <property type="project" value="UniProtKB-KW"/>
</dbReference>
<evidence type="ECO:0000259" key="6">
    <source>
        <dbReference type="Pfam" id="PF04932"/>
    </source>
</evidence>
<dbReference type="GO" id="GO:0016020">
    <property type="term" value="C:membrane"/>
    <property type="evidence" value="ECO:0007669"/>
    <property type="project" value="UniProtKB-SubCell"/>
</dbReference>
<evidence type="ECO:0000313" key="8">
    <source>
        <dbReference type="Proteomes" id="UP000077037"/>
    </source>
</evidence>
<name>A0A157RID7_9BORD</name>
<sequence>MNEKNRDSKTSIAVLATATTVLGLAFPVLAITVRHAASAIQFALALTCVAALVTRPWRQLRLRRGQGAAVAWIFGAWPLLVGGHMLLNGYFDGPALERALRFALAAMALCVLTHLRATPLRRIGTAFALGAIGSVYVALESCWHALPGQLLQCRASNGFTNPVPFGGMALTLGMCALASLRFEFPHLSRLDRIVRAVGAACGLLACGLSQTRGAWIAAPVLLIIAAAPWHATWRAHLRPAGHFVLIPLVALLVSAIAIFGDTFMLRFHEAMSDVAAYRQGATHSSIGARLEMWRTATDIWRQEPWFGAGAGQWPQALAQQEAKGLADSYIKGFSHPHNDYLQMLTESGIAGLALLLATYATPAAYAWQRRHATDTCTAMSAHMCILVCTAIAIFSLTESMLQIKFQVAFFSCLMSLCLAGALAPCDTPAAAGKPPAI</sequence>
<keyword evidence="3 5" id="KW-1133">Transmembrane helix</keyword>
<evidence type="ECO:0000256" key="2">
    <source>
        <dbReference type="ARBA" id="ARBA00022692"/>
    </source>
</evidence>
<keyword evidence="4 5" id="KW-0472">Membrane</keyword>
<feature type="transmembrane region" description="Helical" evidence="5">
    <location>
        <begin position="216"/>
        <end position="233"/>
    </location>
</feature>
<dbReference type="RefSeq" id="WP_066420265.1">
    <property type="nucleotide sequence ID" value="NZ_FKBS01000029.1"/>
</dbReference>
<dbReference type="OrthoDB" id="8576060at2"/>
<feature type="transmembrane region" description="Helical" evidence="5">
    <location>
        <begin position="12"/>
        <end position="33"/>
    </location>
</feature>
<dbReference type="EMBL" id="FKBS01000029">
    <property type="protein sequence ID" value="SAI57189.1"/>
    <property type="molecule type" value="Genomic_DNA"/>
</dbReference>
<feature type="transmembrane region" description="Helical" evidence="5">
    <location>
        <begin position="158"/>
        <end position="180"/>
    </location>
</feature>
<dbReference type="AlphaFoldDB" id="A0A157RID7"/>
<feature type="transmembrane region" description="Helical" evidence="5">
    <location>
        <begin position="379"/>
        <end position="397"/>
    </location>
</feature>
<accession>A0A157RID7</accession>
<protein>
    <submittedName>
        <fullName evidence="7">LPS ligase-like protein</fullName>
    </submittedName>
</protein>
<keyword evidence="2 5" id="KW-0812">Transmembrane</keyword>
<feature type="transmembrane region" description="Helical" evidence="5">
    <location>
        <begin position="69"/>
        <end position="87"/>
    </location>
</feature>
<evidence type="ECO:0000256" key="3">
    <source>
        <dbReference type="ARBA" id="ARBA00022989"/>
    </source>
</evidence>
<dbReference type="Proteomes" id="UP000077037">
    <property type="component" value="Unassembled WGS sequence"/>
</dbReference>
<evidence type="ECO:0000256" key="5">
    <source>
        <dbReference type="SAM" id="Phobius"/>
    </source>
</evidence>
<feature type="transmembrane region" description="Helical" evidence="5">
    <location>
        <begin position="39"/>
        <end position="57"/>
    </location>
</feature>
<dbReference type="InterPro" id="IPR051533">
    <property type="entry name" value="WaaL-like"/>
</dbReference>
<dbReference type="Pfam" id="PF04932">
    <property type="entry name" value="Wzy_C"/>
    <property type="match status" value="1"/>
</dbReference>
<evidence type="ECO:0000313" key="7">
    <source>
        <dbReference type="EMBL" id="SAI57189.1"/>
    </source>
</evidence>
<feature type="domain" description="O-antigen ligase-related" evidence="6">
    <location>
        <begin position="199"/>
        <end position="356"/>
    </location>
</feature>
<feature type="transmembrane region" description="Helical" evidence="5">
    <location>
        <begin position="240"/>
        <end position="259"/>
    </location>
</feature>
<dbReference type="InterPro" id="IPR007016">
    <property type="entry name" value="O-antigen_ligase-rel_domated"/>
</dbReference>
<organism evidence="7 8">
    <name type="scientific">Bordetella ansorpii</name>
    <dbReference type="NCBI Taxonomy" id="288768"/>
    <lineage>
        <taxon>Bacteria</taxon>
        <taxon>Pseudomonadati</taxon>
        <taxon>Pseudomonadota</taxon>
        <taxon>Betaproteobacteria</taxon>
        <taxon>Burkholderiales</taxon>
        <taxon>Alcaligenaceae</taxon>
        <taxon>Bordetella</taxon>
    </lineage>
</organism>
<evidence type="ECO:0000256" key="1">
    <source>
        <dbReference type="ARBA" id="ARBA00004141"/>
    </source>
</evidence>
<reference evidence="7 8" key="1">
    <citation type="submission" date="2016-03" db="EMBL/GenBank/DDBJ databases">
        <authorList>
            <consortium name="Pathogen Informatics"/>
        </authorList>
    </citation>
    <scope>NUCLEOTIDE SEQUENCE [LARGE SCALE GENOMIC DNA]</scope>
    <source>
        <strain evidence="7 8">NCTC13364</strain>
    </source>
</reference>
<gene>
    <name evidence="7" type="primary">waaL</name>
    <name evidence="7" type="ORF">SAMEA1982600_04877</name>
</gene>
<feature type="transmembrane region" description="Helical" evidence="5">
    <location>
        <begin position="99"/>
        <end position="115"/>
    </location>
</feature>
<proteinExistence type="predicted"/>
<dbReference type="PANTHER" id="PTHR37422">
    <property type="entry name" value="TEICHURONIC ACID BIOSYNTHESIS PROTEIN TUAE"/>
    <property type="match status" value="1"/>
</dbReference>
<feature type="transmembrane region" description="Helical" evidence="5">
    <location>
        <begin position="127"/>
        <end position="146"/>
    </location>
</feature>
<keyword evidence="7" id="KW-0436">Ligase</keyword>
<feature type="transmembrane region" description="Helical" evidence="5">
    <location>
        <begin position="403"/>
        <end position="423"/>
    </location>
</feature>
<dbReference type="PANTHER" id="PTHR37422:SF13">
    <property type="entry name" value="LIPOPOLYSACCHARIDE BIOSYNTHESIS PROTEIN PA4999-RELATED"/>
    <property type="match status" value="1"/>
</dbReference>
<comment type="subcellular location">
    <subcellularLocation>
        <location evidence="1">Membrane</location>
        <topology evidence="1">Multi-pass membrane protein</topology>
    </subcellularLocation>
</comment>
<feature type="transmembrane region" description="Helical" evidence="5">
    <location>
        <begin position="348"/>
        <end position="367"/>
    </location>
</feature>